<gene>
    <name evidence="9" type="ORF">PsYK624_132500</name>
</gene>
<reference evidence="9 10" key="1">
    <citation type="submission" date="2021-08" db="EMBL/GenBank/DDBJ databases">
        <title>Draft Genome Sequence of Phanerochaete sordida strain YK-624.</title>
        <authorList>
            <person name="Mori T."/>
            <person name="Dohra H."/>
            <person name="Suzuki T."/>
            <person name="Kawagishi H."/>
            <person name="Hirai H."/>
        </authorList>
    </citation>
    <scope>NUCLEOTIDE SEQUENCE [LARGE SCALE GENOMIC DNA]</scope>
    <source>
        <strain evidence="9 10">YK-624</strain>
    </source>
</reference>
<evidence type="ECO:0000256" key="4">
    <source>
        <dbReference type="ARBA" id="ARBA00022989"/>
    </source>
</evidence>
<dbReference type="EMBL" id="BPQB01000067">
    <property type="protein sequence ID" value="GJE97040.1"/>
    <property type="molecule type" value="Genomic_DNA"/>
</dbReference>
<dbReference type="GO" id="GO:0016020">
    <property type="term" value="C:membrane"/>
    <property type="evidence" value="ECO:0007669"/>
    <property type="project" value="UniProtKB-SubCell"/>
</dbReference>
<evidence type="ECO:0000313" key="10">
    <source>
        <dbReference type="Proteomes" id="UP000703269"/>
    </source>
</evidence>
<dbReference type="GO" id="GO:0015020">
    <property type="term" value="F:glucuronosyltransferase activity"/>
    <property type="evidence" value="ECO:0007669"/>
    <property type="project" value="TreeGrafter"/>
</dbReference>
<dbReference type="OrthoDB" id="411524at2759"/>
<feature type="region of interest" description="Disordered" evidence="7">
    <location>
        <begin position="66"/>
        <end position="104"/>
    </location>
</feature>
<dbReference type="PANTHER" id="PTHR12270">
    <property type="entry name" value="GLYCOSYLTRANSFERASE-RELATED"/>
    <property type="match status" value="1"/>
</dbReference>
<proteinExistence type="predicted"/>
<name>A0A9P3GKQ5_9APHY</name>
<dbReference type="Proteomes" id="UP000703269">
    <property type="component" value="Unassembled WGS sequence"/>
</dbReference>
<keyword evidence="6" id="KW-0325">Glycoprotein</keyword>
<dbReference type="GO" id="GO:0042285">
    <property type="term" value="F:xylosyltransferase activity"/>
    <property type="evidence" value="ECO:0007669"/>
    <property type="project" value="TreeGrafter"/>
</dbReference>
<dbReference type="PANTHER" id="PTHR12270:SF25">
    <property type="entry name" value="GLYCOSYLTRANSFERASE-LIKE PROTEIN LARGE"/>
    <property type="match status" value="1"/>
</dbReference>
<keyword evidence="4 8" id="KW-1133">Transmembrane helix</keyword>
<sequence length="499" mass="55505">MPTHSRQHSLTSPFLEGPPVTPWRTKATELRRRSTFLKRIAFLAIVSVFAVPIWILGSQRPPSRIHEAAQDSVAPQPAAPAQHKPVGGLWHHAHRPQTAADDDSETATSIVPLVPVRLPAVHDDSGLVPEEGAIQSQPGEEEEPVTFSLLMWSEASASEGVILLKSIFMYASGPTHIHIICDEAAHSYLEKRLALVTRPRHDILVRFYRPSYEAMAERVEREGAISTIHSAGIVGLMKLFIHEILPPTVKKSIFVDTDAFFISDPRLLWEQFRTWGPDTAISMPSHPDMSSAPWRDANKICSCVMLLDLARLRALRLMDSSAYRAAGGPAALSPPAFAALFGAPDPATGKYRDAWLGDQSYWWAVVKARPDLYAHLSYDWEVSSCLVDMYITGLGDADMPEDEQARVQTDRVKDTPHAGQAVVPRLLHFNCLPVDNYYEWDGWNDPKEGLNKRWGAALRYHTGYKWTWLNQSPAGETALTIETVDDVQFADVASAPTQN</sequence>
<feature type="transmembrane region" description="Helical" evidence="8">
    <location>
        <begin position="40"/>
        <end position="57"/>
    </location>
</feature>
<evidence type="ECO:0000256" key="5">
    <source>
        <dbReference type="ARBA" id="ARBA00023136"/>
    </source>
</evidence>
<keyword evidence="10" id="KW-1185">Reference proteome</keyword>
<accession>A0A9P3GKQ5</accession>
<keyword evidence="3" id="KW-0735">Signal-anchor</keyword>
<feature type="compositionally biased region" description="Low complexity" evidence="7">
    <location>
        <begin position="70"/>
        <end position="82"/>
    </location>
</feature>
<dbReference type="InterPro" id="IPR051292">
    <property type="entry name" value="Xyl/GlcA_transferase"/>
</dbReference>
<dbReference type="AlphaFoldDB" id="A0A9P3GKQ5"/>
<keyword evidence="2 8" id="KW-0812">Transmembrane</keyword>
<keyword evidence="5 8" id="KW-0472">Membrane</keyword>
<dbReference type="Gene3D" id="3.90.550.10">
    <property type="entry name" value="Spore Coat Polysaccharide Biosynthesis Protein SpsA, Chain A"/>
    <property type="match status" value="1"/>
</dbReference>
<evidence type="ECO:0000256" key="6">
    <source>
        <dbReference type="ARBA" id="ARBA00023180"/>
    </source>
</evidence>
<comment type="subcellular location">
    <subcellularLocation>
        <location evidence="1">Membrane</location>
        <topology evidence="1">Single-pass type II membrane protein</topology>
    </subcellularLocation>
</comment>
<evidence type="ECO:0000256" key="7">
    <source>
        <dbReference type="SAM" id="MobiDB-lite"/>
    </source>
</evidence>
<organism evidence="9 10">
    <name type="scientific">Phanerochaete sordida</name>
    <dbReference type="NCBI Taxonomy" id="48140"/>
    <lineage>
        <taxon>Eukaryota</taxon>
        <taxon>Fungi</taxon>
        <taxon>Dikarya</taxon>
        <taxon>Basidiomycota</taxon>
        <taxon>Agaricomycotina</taxon>
        <taxon>Agaricomycetes</taxon>
        <taxon>Polyporales</taxon>
        <taxon>Phanerochaetaceae</taxon>
        <taxon>Phanerochaete</taxon>
    </lineage>
</organism>
<dbReference type="InterPro" id="IPR029044">
    <property type="entry name" value="Nucleotide-diphossugar_trans"/>
</dbReference>
<evidence type="ECO:0000256" key="1">
    <source>
        <dbReference type="ARBA" id="ARBA00004606"/>
    </source>
</evidence>
<evidence type="ECO:0000256" key="2">
    <source>
        <dbReference type="ARBA" id="ARBA00022692"/>
    </source>
</evidence>
<evidence type="ECO:0000256" key="3">
    <source>
        <dbReference type="ARBA" id="ARBA00022968"/>
    </source>
</evidence>
<protein>
    <submittedName>
        <fullName evidence="9">Glycosyltransferase family 8 protein</fullName>
    </submittedName>
</protein>
<evidence type="ECO:0000256" key="8">
    <source>
        <dbReference type="SAM" id="Phobius"/>
    </source>
</evidence>
<dbReference type="SUPFAM" id="SSF53448">
    <property type="entry name" value="Nucleotide-diphospho-sugar transferases"/>
    <property type="match status" value="1"/>
</dbReference>
<dbReference type="GO" id="GO:0035269">
    <property type="term" value="P:protein O-linked glycosylation via mannose"/>
    <property type="evidence" value="ECO:0007669"/>
    <property type="project" value="TreeGrafter"/>
</dbReference>
<comment type="caution">
    <text evidence="9">The sequence shown here is derived from an EMBL/GenBank/DDBJ whole genome shotgun (WGS) entry which is preliminary data.</text>
</comment>
<evidence type="ECO:0000313" key="9">
    <source>
        <dbReference type="EMBL" id="GJE97040.1"/>
    </source>
</evidence>